<name>A0A644ZI05_9ZZZZ</name>
<dbReference type="GO" id="GO:0004316">
    <property type="term" value="F:3-oxoacyl-[acyl-carrier-protein] reductase (NADPH) activity"/>
    <property type="evidence" value="ECO:0007669"/>
    <property type="project" value="UniProtKB-EC"/>
</dbReference>
<organism evidence="5">
    <name type="scientific">bioreactor metagenome</name>
    <dbReference type="NCBI Taxonomy" id="1076179"/>
    <lineage>
        <taxon>unclassified sequences</taxon>
        <taxon>metagenomes</taxon>
        <taxon>ecological metagenomes</taxon>
    </lineage>
</organism>
<dbReference type="InterPro" id="IPR020904">
    <property type="entry name" value="Sc_DH/Rdtase_CS"/>
</dbReference>
<dbReference type="FunFam" id="3.40.50.720:FF:000115">
    <property type="entry name" value="3-oxoacyl-[acyl-carrier-protein] reductase FabG"/>
    <property type="match status" value="1"/>
</dbReference>
<dbReference type="PANTHER" id="PTHR42879:SF2">
    <property type="entry name" value="3-OXOACYL-[ACYL-CARRIER-PROTEIN] REDUCTASE FABG"/>
    <property type="match status" value="1"/>
</dbReference>
<dbReference type="InterPro" id="IPR057326">
    <property type="entry name" value="KR_dom"/>
</dbReference>
<dbReference type="PRINTS" id="PR00081">
    <property type="entry name" value="GDHRDH"/>
</dbReference>
<dbReference type="EC" id="1.1.1.100" evidence="5"/>
<evidence type="ECO:0000256" key="2">
    <source>
        <dbReference type="ARBA" id="ARBA00022857"/>
    </source>
</evidence>
<dbReference type="SUPFAM" id="SSF51735">
    <property type="entry name" value="NAD(P)-binding Rossmann-fold domains"/>
    <property type="match status" value="1"/>
</dbReference>
<dbReference type="InterPro" id="IPR050259">
    <property type="entry name" value="SDR"/>
</dbReference>
<protein>
    <submittedName>
        <fullName evidence="5">3-oxoacyl-[acyl-carrier-protein] reductase FabG</fullName>
        <ecNumber evidence="5">1.1.1.100</ecNumber>
    </submittedName>
</protein>
<comment type="caution">
    <text evidence="5">The sequence shown here is derived from an EMBL/GenBank/DDBJ whole genome shotgun (WGS) entry which is preliminary data.</text>
</comment>
<dbReference type="InterPro" id="IPR011284">
    <property type="entry name" value="3oxo_ACP_reduc"/>
</dbReference>
<evidence type="ECO:0000313" key="5">
    <source>
        <dbReference type="EMBL" id="MPM40486.1"/>
    </source>
</evidence>
<dbReference type="GO" id="GO:0051287">
    <property type="term" value="F:NAD binding"/>
    <property type="evidence" value="ECO:0007669"/>
    <property type="project" value="InterPro"/>
</dbReference>
<dbReference type="NCBIfam" id="NF005559">
    <property type="entry name" value="PRK07231.1"/>
    <property type="match status" value="1"/>
</dbReference>
<dbReference type="PANTHER" id="PTHR42879">
    <property type="entry name" value="3-OXOACYL-(ACYL-CARRIER-PROTEIN) REDUCTASE"/>
    <property type="match status" value="1"/>
</dbReference>
<dbReference type="PROSITE" id="PS00061">
    <property type="entry name" value="ADH_SHORT"/>
    <property type="match status" value="1"/>
</dbReference>
<feature type="domain" description="Ketoreductase" evidence="4">
    <location>
        <begin position="5"/>
        <end position="186"/>
    </location>
</feature>
<dbReference type="InterPro" id="IPR002347">
    <property type="entry name" value="SDR_fam"/>
</dbReference>
<dbReference type="Gene3D" id="3.40.50.720">
    <property type="entry name" value="NAD(P)-binding Rossmann-like Domain"/>
    <property type="match status" value="1"/>
</dbReference>
<evidence type="ECO:0000259" key="4">
    <source>
        <dbReference type="SMART" id="SM00822"/>
    </source>
</evidence>
<dbReference type="InterPro" id="IPR036291">
    <property type="entry name" value="NAD(P)-bd_dom_sf"/>
</dbReference>
<dbReference type="PRINTS" id="PR00080">
    <property type="entry name" value="SDRFAMILY"/>
</dbReference>
<dbReference type="SMART" id="SM00822">
    <property type="entry name" value="PKS_KR"/>
    <property type="match status" value="1"/>
</dbReference>
<reference evidence="5" key="1">
    <citation type="submission" date="2019-08" db="EMBL/GenBank/DDBJ databases">
        <authorList>
            <person name="Kucharzyk K."/>
            <person name="Murdoch R.W."/>
            <person name="Higgins S."/>
            <person name="Loffler F."/>
        </authorList>
    </citation>
    <scope>NUCLEOTIDE SEQUENCE</scope>
</reference>
<evidence type="ECO:0000256" key="3">
    <source>
        <dbReference type="ARBA" id="ARBA00023002"/>
    </source>
</evidence>
<keyword evidence="3 5" id="KW-0560">Oxidoreductase</keyword>
<dbReference type="Pfam" id="PF13561">
    <property type="entry name" value="adh_short_C2"/>
    <property type="match status" value="1"/>
</dbReference>
<dbReference type="NCBIfam" id="NF009466">
    <property type="entry name" value="PRK12826.1-2"/>
    <property type="match status" value="1"/>
</dbReference>
<dbReference type="AlphaFoldDB" id="A0A644ZI05"/>
<dbReference type="EMBL" id="VSSQ01009018">
    <property type="protein sequence ID" value="MPM40486.1"/>
    <property type="molecule type" value="Genomic_DNA"/>
</dbReference>
<keyword evidence="2" id="KW-0521">NADP</keyword>
<accession>A0A644ZI05</accession>
<gene>
    <name evidence="5" type="primary">fabG_70</name>
    <name evidence="5" type="ORF">SDC9_87130</name>
</gene>
<sequence length="245" mass="25674">MLKGKTAIVTGGSRGIGAAIVLKLASLGADVAVIYSNSSETAKEICDRCIADYGVKAVPYQCNVADYNEVKTTVGLIGKEFGTVNILVNNAGITKDGLIAVMSEKNFDDVIDINLKGAFNMIRHCSPIFMKNRGGKIINITSISGIIGNAGQANYSASKAGLIGLTKSVAKELAVRNITCNAIAPGFIKTDMTKEFDETNPFVSTIPMKRIGTPEDVAELAAFLAGSGADYITGEIIRVDGGLAM</sequence>
<dbReference type="GO" id="GO:0006633">
    <property type="term" value="P:fatty acid biosynthetic process"/>
    <property type="evidence" value="ECO:0007669"/>
    <property type="project" value="InterPro"/>
</dbReference>
<dbReference type="NCBIfam" id="TIGR01830">
    <property type="entry name" value="3oxo_ACP_reduc"/>
    <property type="match status" value="1"/>
</dbReference>
<proteinExistence type="inferred from homology"/>
<comment type="similarity">
    <text evidence="1">Belongs to the short-chain dehydrogenases/reductases (SDR) family.</text>
</comment>
<evidence type="ECO:0000256" key="1">
    <source>
        <dbReference type="ARBA" id="ARBA00006484"/>
    </source>
</evidence>